<organism evidence="1 2">
    <name type="scientific">Thalictrum thalictroides</name>
    <name type="common">Rue-anemone</name>
    <name type="synonym">Anemone thalictroides</name>
    <dbReference type="NCBI Taxonomy" id="46969"/>
    <lineage>
        <taxon>Eukaryota</taxon>
        <taxon>Viridiplantae</taxon>
        <taxon>Streptophyta</taxon>
        <taxon>Embryophyta</taxon>
        <taxon>Tracheophyta</taxon>
        <taxon>Spermatophyta</taxon>
        <taxon>Magnoliopsida</taxon>
        <taxon>Ranunculales</taxon>
        <taxon>Ranunculaceae</taxon>
        <taxon>Thalictroideae</taxon>
        <taxon>Thalictrum</taxon>
    </lineage>
</organism>
<proteinExistence type="predicted"/>
<dbReference type="AlphaFoldDB" id="A0A7J6V904"/>
<protein>
    <submittedName>
        <fullName evidence="1">Uncharacterized protein</fullName>
    </submittedName>
</protein>
<reference evidence="1 2" key="1">
    <citation type="submission" date="2020-06" db="EMBL/GenBank/DDBJ databases">
        <title>Transcriptomic and genomic resources for Thalictrum thalictroides and T. hernandezii: Facilitating candidate gene discovery in an emerging model plant lineage.</title>
        <authorList>
            <person name="Arias T."/>
            <person name="Riano-Pachon D.M."/>
            <person name="Di Stilio V.S."/>
        </authorList>
    </citation>
    <scope>NUCLEOTIDE SEQUENCE [LARGE SCALE GENOMIC DNA]</scope>
    <source>
        <strain evidence="2">cv. WT478/WT964</strain>
        <tissue evidence="1">Leaves</tissue>
    </source>
</reference>
<keyword evidence="2" id="KW-1185">Reference proteome</keyword>
<dbReference type="EMBL" id="JABWDY010036055">
    <property type="protein sequence ID" value="KAF5181509.1"/>
    <property type="molecule type" value="Genomic_DNA"/>
</dbReference>
<evidence type="ECO:0000313" key="2">
    <source>
        <dbReference type="Proteomes" id="UP000554482"/>
    </source>
</evidence>
<comment type="caution">
    <text evidence="1">The sequence shown here is derived from an EMBL/GenBank/DDBJ whole genome shotgun (WGS) entry which is preliminary data.</text>
</comment>
<evidence type="ECO:0000313" key="1">
    <source>
        <dbReference type="EMBL" id="KAF5181509.1"/>
    </source>
</evidence>
<name>A0A7J6V904_THATH</name>
<accession>A0A7J6V904</accession>
<gene>
    <name evidence="1" type="ORF">FRX31_028903</name>
</gene>
<sequence length="62" mass="7041">MSKQRTSRRAACRNSMEGCSICRFMEKGGTKVGGWPRNVNYIHRTESDEVTSGNENTQMNNK</sequence>
<dbReference type="Proteomes" id="UP000554482">
    <property type="component" value="Unassembled WGS sequence"/>
</dbReference>